<evidence type="ECO:0000256" key="6">
    <source>
        <dbReference type="RuleBase" id="RU362125"/>
    </source>
</evidence>
<dbReference type="EMBL" id="BAABHS010000022">
    <property type="protein sequence ID" value="GAA4980293.1"/>
    <property type="molecule type" value="Genomic_DNA"/>
</dbReference>
<sequence length="375" mass="39944">MDLQFSDEQETLRETVRGLCGRYAGLAVVRAMEEDAVGYSADFWAKLGEAGLIGLTIPEKWGGSEMTLLDAAVVYGELGRALSPSPHFASSVVAGGVLTAAGTDEQRQEWLPKIASGEAVVTTGWLEPDRGYGPKGIALAAARDGDGWTLTGTKRHVPYANSADRILVLARTGAGAEDVTLFLVDPAAAGVTLTAQRTIASDVQHRVDLAGVRVGPDAVVGTVNGGWAPWADTLRDGIVLLAAQAAGGARRVLEITVDYAKTRKQFDKPLGAFQAIAHDLSDAVTAVDGAETLAWEAAWARDTGRPTAKLAPMAKLFAARTYREVSDLAVHVHGGMGFTVECDVQLFFRRAKALQLSWWDDRYLEELIAAEILDA</sequence>
<evidence type="ECO:0000256" key="4">
    <source>
        <dbReference type="ARBA" id="ARBA00022827"/>
    </source>
</evidence>
<dbReference type="InterPro" id="IPR009100">
    <property type="entry name" value="AcylCoA_DH/oxidase_NM_dom_sf"/>
</dbReference>
<gene>
    <name evidence="10" type="ORF">GCM10023205_56640</name>
</gene>
<dbReference type="SUPFAM" id="SSF47203">
    <property type="entry name" value="Acyl-CoA dehydrogenase C-terminal domain-like"/>
    <property type="match status" value="1"/>
</dbReference>
<keyword evidence="3 6" id="KW-0285">Flavoprotein</keyword>
<proteinExistence type="inferred from homology"/>
<evidence type="ECO:0000256" key="1">
    <source>
        <dbReference type="ARBA" id="ARBA00001974"/>
    </source>
</evidence>
<dbReference type="InterPro" id="IPR037069">
    <property type="entry name" value="AcylCoA_DH/ox_N_sf"/>
</dbReference>
<dbReference type="Pfam" id="PF00441">
    <property type="entry name" value="Acyl-CoA_dh_1"/>
    <property type="match status" value="1"/>
</dbReference>
<keyword evidence="4 6" id="KW-0274">FAD</keyword>
<evidence type="ECO:0000313" key="11">
    <source>
        <dbReference type="Proteomes" id="UP001500466"/>
    </source>
</evidence>
<dbReference type="InterPro" id="IPR046373">
    <property type="entry name" value="Acyl-CoA_Oxase/DH_mid-dom_sf"/>
</dbReference>
<dbReference type="PANTHER" id="PTHR43884">
    <property type="entry name" value="ACYL-COA DEHYDROGENASE"/>
    <property type="match status" value="1"/>
</dbReference>
<evidence type="ECO:0000256" key="5">
    <source>
        <dbReference type="ARBA" id="ARBA00023002"/>
    </source>
</evidence>
<dbReference type="InterPro" id="IPR013786">
    <property type="entry name" value="AcylCoA_DH/ox_N"/>
</dbReference>
<dbReference type="Gene3D" id="1.10.540.10">
    <property type="entry name" value="Acyl-CoA dehydrogenase/oxidase, N-terminal domain"/>
    <property type="match status" value="1"/>
</dbReference>
<feature type="domain" description="Acyl-CoA dehydrogenase/oxidase N-terminal" evidence="9">
    <location>
        <begin position="6"/>
        <end position="118"/>
    </location>
</feature>
<feature type="domain" description="Acyl-CoA dehydrogenase/oxidase C-terminal" evidence="7">
    <location>
        <begin position="224"/>
        <end position="356"/>
    </location>
</feature>
<evidence type="ECO:0000259" key="8">
    <source>
        <dbReference type="Pfam" id="PF02770"/>
    </source>
</evidence>
<comment type="caution">
    <text evidence="10">The sequence shown here is derived from an EMBL/GenBank/DDBJ whole genome shotgun (WGS) entry which is preliminary data.</text>
</comment>
<reference evidence="11" key="1">
    <citation type="journal article" date="2019" name="Int. J. Syst. Evol. Microbiol.">
        <title>The Global Catalogue of Microorganisms (GCM) 10K type strain sequencing project: providing services to taxonomists for standard genome sequencing and annotation.</title>
        <authorList>
            <consortium name="The Broad Institute Genomics Platform"/>
            <consortium name="The Broad Institute Genome Sequencing Center for Infectious Disease"/>
            <person name="Wu L."/>
            <person name="Ma J."/>
        </authorList>
    </citation>
    <scope>NUCLEOTIDE SEQUENCE [LARGE SCALE GENOMIC DNA]</scope>
    <source>
        <strain evidence="11">JCM 17986</strain>
    </source>
</reference>
<dbReference type="SUPFAM" id="SSF56645">
    <property type="entry name" value="Acyl-CoA dehydrogenase NM domain-like"/>
    <property type="match status" value="1"/>
</dbReference>
<dbReference type="Pfam" id="PF02771">
    <property type="entry name" value="Acyl-CoA_dh_N"/>
    <property type="match status" value="1"/>
</dbReference>
<comment type="similarity">
    <text evidence="2 6">Belongs to the acyl-CoA dehydrogenase family.</text>
</comment>
<name>A0ABP9HWQ7_9ACTN</name>
<evidence type="ECO:0000259" key="9">
    <source>
        <dbReference type="Pfam" id="PF02771"/>
    </source>
</evidence>
<protein>
    <submittedName>
        <fullName evidence="10">Acyl-CoA dehydrogenase family protein</fullName>
    </submittedName>
</protein>
<dbReference type="InterPro" id="IPR036250">
    <property type="entry name" value="AcylCo_DH-like_C"/>
</dbReference>
<dbReference type="CDD" id="cd00567">
    <property type="entry name" value="ACAD"/>
    <property type="match status" value="1"/>
</dbReference>
<dbReference type="PANTHER" id="PTHR43884:SF20">
    <property type="entry name" value="ACYL-COA DEHYDROGENASE FADE28"/>
    <property type="match status" value="1"/>
</dbReference>
<organism evidence="10 11">
    <name type="scientific">Yinghuangia aomiensis</name>
    <dbReference type="NCBI Taxonomy" id="676205"/>
    <lineage>
        <taxon>Bacteria</taxon>
        <taxon>Bacillati</taxon>
        <taxon>Actinomycetota</taxon>
        <taxon>Actinomycetes</taxon>
        <taxon>Kitasatosporales</taxon>
        <taxon>Streptomycetaceae</taxon>
        <taxon>Yinghuangia</taxon>
    </lineage>
</organism>
<keyword evidence="5 6" id="KW-0560">Oxidoreductase</keyword>
<comment type="cofactor">
    <cofactor evidence="1 6">
        <name>FAD</name>
        <dbReference type="ChEBI" id="CHEBI:57692"/>
    </cofactor>
</comment>
<dbReference type="InterPro" id="IPR009075">
    <property type="entry name" value="AcylCo_DH/oxidase_C"/>
</dbReference>
<accession>A0ABP9HWQ7</accession>
<dbReference type="InterPro" id="IPR006091">
    <property type="entry name" value="Acyl-CoA_Oxase/DH_mid-dom"/>
</dbReference>
<keyword evidence="11" id="KW-1185">Reference proteome</keyword>
<evidence type="ECO:0000256" key="2">
    <source>
        <dbReference type="ARBA" id="ARBA00009347"/>
    </source>
</evidence>
<evidence type="ECO:0000313" key="10">
    <source>
        <dbReference type="EMBL" id="GAA4980293.1"/>
    </source>
</evidence>
<dbReference type="Gene3D" id="1.20.140.10">
    <property type="entry name" value="Butyryl-CoA Dehydrogenase, subunit A, domain 3"/>
    <property type="match status" value="1"/>
</dbReference>
<dbReference type="Pfam" id="PF02770">
    <property type="entry name" value="Acyl-CoA_dh_M"/>
    <property type="match status" value="1"/>
</dbReference>
<dbReference type="Gene3D" id="2.40.110.10">
    <property type="entry name" value="Butyryl-CoA Dehydrogenase, subunit A, domain 2"/>
    <property type="match status" value="1"/>
</dbReference>
<feature type="domain" description="Acyl-CoA oxidase/dehydrogenase middle" evidence="8">
    <location>
        <begin position="125"/>
        <end position="197"/>
    </location>
</feature>
<evidence type="ECO:0000256" key="3">
    <source>
        <dbReference type="ARBA" id="ARBA00022630"/>
    </source>
</evidence>
<dbReference type="Proteomes" id="UP001500466">
    <property type="component" value="Unassembled WGS sequence"/>
</dbReference>
<evidence type="ECO:0000259" key="7">
    <source>
        <dbReference type="Pfam" id="PF00441"/>
    </source>
</evidence>
<dbReference type="RefSeq" id="WP_345678539.1">
    <property type="nucleotide sequence ID" value="NZ_BAABHS010000022.1"/>
</dbReference>